<evidence type="ECO:0000259" key="3">
    <source>
        <dbReference type="Pfam" id="PF13349"/>
    </source>
</evidence>
<feature type="domain" description="DUF4097" evidence="3">
    <location>
        <begin position="118"/>
        <end position="211"/>
    </location>
</feature>
<accession>A0ABW1C4F5</accession>
<evidence type="ECO:0000256" key="1">
    <source>
        <dbReference type="SAM" id="MobiDB-lite"/>
    </source>
</evidence>
<name>A0ABW1C4F5_9ACTN</name>
<feature type="chain" id="PRO_5045928395" evidence="2">
    <location>
        <begin position="21"/>
        <end position="233"/>
    </location>
</feature>
<dbReference type="Pfam" id="PF13349">
    <property type="entry name" value="DUF4097"/>
    <property type="match status" value="1"/>
</dbReference>
<comment type="caution">
    <text evidence="4">The sequence shown here is derived from an EMBL/GenBank/DDBJ whole genome shotgun (WGS) entry which is preliminary data.</text>
</comment>
<feature type="region of interest" description="Disordered" evidence="1">
    <location>
        <begin position="174"/>
        <end position="212"/>
    </location>
</feature>
<protein>
    <submittedName>
        <fullName evidence="4">DUF4097 family beta strand repeat-containing protein</fullName>
    </submittedName>
</protein>
<reference evidence="5" key="1">
    <citation type="journal article" date="2019" name="Int. J. Syst. Evol. Microbiol.">
        <title>The Global Catalogue of Microorganisms (GCM) 10K type strain sequencing project: providing services to taxonomists for standard genome sequencing and annotation.</title>
        <authorList>
            <consortium name="The Broad Institute Genomics Platform"/>
            <consortium name="The Broad Institute Genome Sequencing Center for Infectious Disease"/>
            <person name="Wu L."/>
            <person name="Ma J."/>
        </authorList>
    </citation>
    <scope>NUCLEOTIDE SEQUENCE [LARGE SCALE GENOMIC DNA]</scope>
    <source>
        <strain evidence="5">CGMCC 4.7106</strain>
    </source>
</reference>
<dbReference type="EMBL" id="JBHSNW010000020">
    <property type="protein sequence ID" value="MFC5819551.1"/>
    <property type="molecule type" value="Genomic_DNA"/>
</dbReference>
<evidence type="ECO:0000256" key="2">
    <source>
        <dbReference type="SAM" id="SignalP"/>
    </source>
</evidence>
<keyword evidence="2" id="KW-0732">Signal</keyword>
<sequence length="233" mass="23792">MDVRRTAMIAGLLGLAAVTAGCGIGGPENTETASYDVTGTVTALDVGADGGAIEVIESDRQGVHVTETLTWTGDRPPQPTHEVEGGTLVLAYTCPTGWGGMLHCDVGYKVEIPRGLRVKAGTDSGAVTLRGLSGEVETNSDSGRIEATDLTGKQVVAGTDSGGISLSFAAAPDKVETSSDSGSSVVRVPEGPYDITATTDSGRRRVDAAHDGAAPRKITLRSDSGALEVLPAR</sequence>
<feature type="signal peptide" evidence="2">
    <location>
        <begin position="1"/>
        <end position="20"/>
    </location>
</feature>
<proteinExistence type="predicted"/>
<evidence type="ECO:0000313" key="5">
    <source>
        <dbReference type="Proteomes" id="UP001596096"/>
    </source>
</evidence>
<keyword evidence="5" id="KW-1185">Reference proteome</keyword>
<dbReference type="Proteomes" id="UP001596096">
    <property type="component" value="Unassembled WGS sequence"/>
</dbReference>
<gene>
    <name evidence="4" type="ORF">ACFPUY_31020</name>
</gene>
<dbReference type="PROSITE" id="PS51257">
    <property type="entry name" value="PROKAR_LIPOPROTEIN"/>
    <property type="match status" value="1"/>
</dbReference>
<feature type="compositionally biased region" description="Basic and acidic residues" evidence="1">
    <location>
        <begin position="201"/>
        <end position="212"/>
    </location>
</feature>
<dbReference type="RefSeq" id="WP_219549828.1">
    <property type="nucleotide sequence ID" value="NZ_JAHKRN010000051.1"/>
</dbReference>
<evidence type="ECO:0000313" key="4">
    <source>
        <dbReference type="EMBL" id="MFC5819551.1"/>
    </source>
</evidence>
<dbReference type="InterPro" id="IPR025164">
    <property type="entry name" value="Toastrack_DUF4097"/>
</dbReference>
<organism evidence="4 5">
    <name type="scientific">Nonomuraea harbinensis</name>
    <dbReference type="NCBI Taxonomy" id="1286938"/>
    <lineage>
        <taxon>Bacteria</taxon>
        <taxon>Bacillati</taxon>
        <taxon>Actinomycetota</taxon>
        <taxon>Actinomycetes</taxon>
        <taxon>Streptosporangiales</taxon>
        <taxon>Streptosporangiaceae</taxon>
        <taxon>Nonomuraea</taxon>
    </lineage>
</organism>